<dbReference type="STRING" id="169679.CSACC_39940"/>
<evidence type="ECO:0000313" key="1">
    <source>
        <dbReference type="EMBL" id="OOM16328.1"/>
    </source>
</evidence>
<sequence>MKLKKTGKIVTILVATTALIASLVKDKKIKEVNEDK</sequence>
<dbReference type="AlphaFoldDB" id="A0A1S8N860"/>
<protein>
    <submittedName>
        <fullName evidence="1">Uncharacterized protein</fullName>
    </submittedName>
</protein>
<proteinExistence type="predicted"/>
<gene>
    <name evidence="1" type="ORF">CLOSAC_05990</name>
</gene>
<name>A0A1S8N860_CLOSA</name>
<organism evidence="1 2">
    <name type="scientific">Clostridium saccharobutylicum</name>
    <dbReference type="NCBI Taxonomy" id="169679"/>
    <lineage>
        <taxon>Bacteria</taxon>
        <taxon>Bacillati</taxon>
        <taxon>Bacillota</taxon>
        <taxon>Clostridia</taxon>
        <taxon>Eubacteriales</taxon>
        <taxon>Clostridiaceae</taxon>
        <taxon>Clostridium</taxon>
    </lineage>
</organism>
<dbReference type="EMBL" id="LZYZ01000001">
    <property type="protein sequence ID" value="OOM16328.1"/>
    <property type="molecule type" value="Genomic_DNA"/>
</dbReference>
<evidence type="ECO:0000313" key="2">
    <source>
        <dbReference type="Proteomes" id="UP000191154"/>
    </source>
</evidence>
<comment type="caution">
    <text evidence="1">The sequence shown here is derived from an EMBL/GenBank/DDBJ whole genome shotgun (WGS) entry which is preliminary data.</text>
</comment>
<dbReference type="Proteomes" id="UP000191154">
    <property type="component" value="Unassembled WGS sequence"/>
</dbReference>
<accession>A0A1S8N860</accession>
<reference evidence="1 2" key="1">
    <citation type="submission" date="2016-05" db="EMBL/GenBank/DDBJ databases">
        <title>Microbial solvent formation.</title>
        <authorList>
            <person name="Poehlein A."/>
            <person name="Montoya Solano J.D."/>
            <person name="Flitsch S."/>
            <person name="Krabben P."/>
            <person name="Duerre P."/>
            <person name="Daniel R."/>
        </authorList>
    </citation>
    <scope>NUCLEOTIDE SEQUENCE [LARGE SCALE GENOMIC DNA]</scope>
    <source>
        <strain evidence="1 2">L1-8</strain>
    </source>
</reference>